<dbReference type="GO" id="GO:0016020">
    <property type="term" value="C:membrane"/>
    <property type="evidence" value="ECO:0007669"/>
    <property type="project" value="UniProtKB-SubCell"/>
</dbReference>
<dbReference type="EMBL" id="KI657605">
    <property type="protein sequence ID" value="ETN86082.1"/>
    <property type="molecule type" value="Genomic_DNA"/>
</dbReference>
<proteinExistence type="predicted"/>
<evidence type="ECO:0000256" key="5">
    <source>
        <dbReference type="SAM" id="Phobius"/>
    </source>
</evidence>
<dbReference type="AlphaFoldDB" id="W2TYH8"/>
<keyword evidence="2 5" id="KW-0812">Transmembrane</keyword>
<dbReference type="PANTHER" id="PTHR12778">
    <property type="entry name" value="SOLUTE CARRIER FAMILY 33 ACETYL-COA TRANSPORTER -RELATED"/>
    <property type="match status" value="1"/>
</dbReference>
<dbReference type="KEGG" id="nai:NECAME_16483"/>
<evidence type="ECO:0000256" key="4">
    <source>
        <dbReference type="ARBA" id="ARBA00023136"/>
    </source>
</evidence>
<keyword evidence="3 5" id="KW-1133">Transmembrane helix</keyword>
<reference evidence="7" key="1">
    <citation type="journal article" date="2014" name="Nat. Genet.">
        <title>Genome of the human hookworm Necator americanus.</title>
        <authorList>
            <person name="Tang Y.T."/>
            <person name="Gao X."/>
            <person name="Rosa B.A."/>
            <person name="Abubucker S."/>
            <person name="Hallsworth-Pepin K."/>
            <person name="Martin J."/>
            <person name="Tyagi R."/>
            <person name="Heizer E."/>
            <person name="Zhang X."/>
            <person name="Bhonagiri-Palsikar V."/>
            <person name="Minx P."/>
            <person name="Warren W.C."/>
            <person name="Wang Q."/>
            <person name="Zhan B."/>
            <person name="Hotez P.J."/>
            <person name="Sternberg P.W."/>
            <person name="Dougall A."/>
            <person name="Gaze S.T."/>
            <person name="Mulvenna J."/>
            <person name="Sotillo J."/>
            <person name="Ranganathan S."/>
            <person name="Rabelo E.M."/>
            <person name="Wilson R.K."/>
            <person name="Felgner P.L."/>
            <person name="Bethony J."/>
            <person name="Hawdon J.M."/>
            <person name="Gasser R.B."/>
            <person name="Loukas A."/>
            <person name="Mitreva M."/>
        </authorList>
    </citation>
    <scope>NUCLEOTIDE SEQUENCE [LARGE SCALE GENOMIC DNA]</scope>
</reference>
<organism evidence="6 7">
    <name type="scientific">Necator americanus</name>
    <name type="common">Human hookworm</name>
    <dbReference type="NCBI Taxonomy" id="51031"/>
    <lineage>
        <taxon>Eukaryota</taxon>
        <taxon>Metazoa</taxon>
        <taxon>Ecdysozoa</taxon>
        <taxon>Nematoda</taxon>
        <taxon>Chromadorea</taxon>
        <taxon>Rhabditida</taxon>
        <taxon>Rhabditina</taxon>
        <taxon>Rhabditomorpha</taxon>
        <taxon>Strongyloidea</taxon>
        <taxon>Ancylostomatidae</taxon>
        <taxon>Bunostominae</taxon>
        <taxon>Necator</taxon>
    </lineage>
</organism>
<accession>W2TYH8</accession>
<evidence type="ECO:0000313" key="6">
    <source>
        <dbReference type="EMBL" id="ETN86082.1"/>
    </source>
</evidence>
<gene>
    <name evidence="6" type="ORF">NECAME_16483</name>
</gene>
<name>W2TYH8_NECAM</name>
<evidence type="ECO:0000256" key="2">
    <source>
        <dbReference type="ARBA" id="ARBA00022692"/>
    </source>
</evidence>
<dbReference type="GO" id="GO:0008521">
    <property type="term" value="F:acetyl-CoA transmembrane transporter activity"/>
    <property type="evidence" value="ECO:0007669"/>
    <property type="project" value="InterPro"/>
</dbReference>
<evidence type="ECO:0000256" key="1">
    <source>
        <dbReference type="ARBA" id="ARBA00004141"/>
    </source>
</evidence>
<dbReference type="STRING" id="51031.W2TYH8"/>
<evidence type="ECO:0000256" key="3">
    <source>
        <dbReference type="ARBA" id="ARBA00022989"/>
    </source>
</evidence>
<evidence type="ECO:0000313" key="7">
    <source>
        <dbReference type="Proteomes" id="UP000053676"/>
    </source>
</evidence>
<dbReference type="PANTHER" id="PTHR12778:SF9">
    <property type="entry name" value="ACETYL-COENZYME A TRANSPORTER 1"/>
    <property type="match status" value="1"/>
</dbReference>
<keyword evidence="4 5" id="KW-0472">Membrane</keyword>
<dbReference type="Proteomes" id="UP000053676">
    <property type="component" value="Unassembled WGS sequence"/>
</dbReference>
<dbReference type="InterPro" id="IPR004752">
    <property type="entry name" value="AmpG_permease/AT-1"/>
</dbReference>
<dbReference type="Pfam" id="PF13000">
    <property type="entry name" value="Acatn"/>
    <property type="match status" value="2"/>
</dbReference>
<sequence>MLTLIENSGTTDSAPNVLLLMLIFLPLNFLAATQDIAVDGWALTILSRGNSEDNDDEKELDLGITETYTVLWKILKLKPMLWMLVILLTGKIAFAATDGITGLKLIGMGMPKDRLASFGLFLTPLQAHLTSMDDWKVDCWTKTTQHFLVSLPVQVATYCMFVSMMAFNAQGQQSKISVLVEIFEEIEIRKQEQVNMQNDCAQNERGQAAS</sequence>
<keyword evidence="7" id="KW-1185">Reference proteome</keyword>
<feature type="transmembrane region" description="Helical" evidence="5">
    <location>
        <begin position="81"/>
        <end position="106"/>
    </location>
</feature>
<dbReference type="OrthoDB" id="6415790at2759"/>
<feature type="transmembrane region" description="Helical" evidence="5">
    <location>
        <begin position="147"/>
        <end position="167"/>
    </location>
</feature>
<dbReference type="InterPro" id="IPR024371">
    <property type="entry name" value="AcetylCoA_trans_1-like"/>
</dbReference>
<feature type="transmembrane region" description="Helical" evidence="5">
    <location>
        <begin position="17"/>
        <end position="38"/>
    </location>
</feature>
<dbReference type="GO" id="GO:0035348">
    <property type="term" value="P:acetyl-CoA transmembrane transport"/>
    <property type="evidence" value="ECO:0007669"/>
    <property type="project" value="InterPro"/>
</dbReference>
<comment type="subcellular location">
    <subcellularLocation>
        <location evidence="1">Membrane</location>
        <topology evidence="1">Multi-pass membrane protein</topology>
    </subcellularLocation>
</comment>
<protein>
    <submittedName>
        <fullName evidence="6">Uncharacterized protein</fullName>
    </submittedName>
</protein>